<gene>
    <name evidence="1" type="ORF">WCH_CZ18300</name>
</gene>
<reference evidence="1" key="1">
    <citation type="submission" date="2011-05" db="EMBL/GenBank/DDBJ databases">
        <title>Unity in variety -- the pan-genome of the Chlamydiae.</title>
        <authorList>
            <person name="Collingro A."/>
            <person name="Tischler P."/>
            <person name="Weinmaier T."/>
            <person name="Penz T."/>
            <person name="Heinz E."/>
            <person name="Brunham R.C."/>
            <person name="Read T.D."/>
            <person name="Bavoil P.M."/>
            <person name="Sachse K."/>
            <person name="Kahane S."/>
            <person name="Friedman M.G."/>
            <person name="Rattei T."/>
            <person name="Myers G.S.A."/>
            <person name="Horn M."/>
        </authorList>
    </citation>
    <scope>NUCLEOTIDE SEQUENCE</scope>
    <source>
        <strain evidence="1">2032/99</strain>
    </source>
</reference>
<evidence type="ECO:0000313" key="1">
    <source>
        <dbReference type="EMBL" id="CCB91301.1"/>
    </source>
</evidence>
<dbReference type="AlphaFoldDB" id="F8LCT7"/>
<dbReference type="EMBL" id="FR872652">
    <property type="protein sequence ID" value="CCB91301.1"/>
    <property type="molecule type" value="Genomic_DNA"/>
</dbReference>
<organism evidence="1">
    <name type="scientific">Waddlia chondrophila 2032/99</name>
    <dbReference type="NCBI Taxonomy" id="765953"/>
    <lineage>
        <taxon>Bacteria</taxon>
        <taxon>Pseudomonadati</taxon>
        <taxon>Chlamydiota</taxon>
        <taxon>Chlamydiia</taxon>
        <taxon>Parachlamydiales</taxon>
        <taxon>Waddliaceae</taxon>
        <taxon>Waddlia</taxon>
    </lineage>
</organism>
<accession>F8LCT7</accession>
<proteinExistence type="predicted"/>
<protein>
    <submittedName>
        <fullName evidence="1">Uncharacterized protein</fullName>
    </submittedName>
</protein>
<sequence>MKDDGIADKTLLTALKGSPKWSITKDYKKLLTDSSKN</sequence>
<name>F8LCT7_9BACT</name>